<dbReference type="CDD" id="cd06588">
    <property type="entry name" value="PhnB_like"/>
    <property type="match status" value="1"/>
</dbReference>
<dbReference type="InterPro" id="IPR029068">
    <property type="entry name" value="Glyas_Bleomycin-R_OHBP_Dase"/>
</dbReference>
<dbReference type="SUPFAM" id="SSF54593">
    <property type="entry name" value="Glyoxalase/Bleomycin resistance protein/Dihydroxybiphenyl dioxygenase"/>
    <property type="match status" value="1"/>
</dbReference>
<dbReference type="PANTHER" id="PTHR33990:SF2">
    <property type="entry name" value="PHNB-LIKE DOMAIN-CONTAINING PROTEIN"/>
    <property type="match status" value="1"/>
</dbReference>
<reference evidence="2 3" key="1">
    <citation type="submission" date="2019-08" db="EMBL/GenBank/DDBJ databases">
        <title>Identification of a novel species of the genus Boseongicola.</title>
        <authorList>
            <person name="Zhang X.-Q."/>
        </authorList>
    </citation>
    <scope>NUCLEOTIDE SEQUENCE [LARGE SCALE GENOMIC DNA]</scope>
    <source>
        <strain evidence="2 3">HY14</strain>
    </source>
</reference>
<dbReference type="AlphaFoldDB" id="A0A5D0RMN9"/>
<evidence type="ECO:0000313" key="2">
    <source>
        <dbReference type="EMBL" id="TYB82917.1"/>
    </source>
</evidence>
<evidence type="ECO:0000313" key="3">
    <source>
        <dbReference type="Proteomes" id="UP000322080"/>
    </source>
</evidence>
<gene>
    <name evidence="2" type="ORF">FVF75_01660</name>
</gene>
<dbReference type="Pfam" id="PF06983">
    <property type="entry name" value="3-dmu-9_3-mt"/>
    <property type="match status" value="1"/>
</dbReference>
<dbReference type="InterPro" id="IPR028973">
    <property type="entry name" value="PhnB-like"/>
</dbReference>
<dbReference type="RefSeq" id="WP_148376007.1">
    <property type="nucleotide sequence ID" value="NZ_VSIY01000003.1"/>
</dbReference>
<name>A0A5D0RMN9_9RHOB</name>
<proteinExistence type="predicted"/>
<feature type="domain" description="PhnB-like" evidence="1">
    <location>
        <begin position="3"/>
        <end position="110"/>
    </location>
</feature>
<dbReference type="InterPro" id="IPR009725">
    <property type="entry name" value="3_dmu_93_MTrfase"/>
</dbReference>
<dbReference type="Proteomes" id="UP000322080">
    <property type="component" value="Unassembled WGS sequence"/>
</dbReference>
<dbReference type="PANTHER" id="PTHR33990">
    <property type="entry name" value="PROTEIN YJDN-RELATED"/>
    <property type="match status" value="1"/>
</dbReference>
<protein>
    <submittedName>
        <fullName evidence="2">VOC family protein</fullName>
    </submittedName>
</protein>
<dbReference type="EMBL" id="VSIY01000003">
    <property type="protein sequence ID" value="TYB82917.1"/>
    <property type="molecule type" value="Genomic_DNA"/>
</dbReference>
<keyword evidence="3" id="KW-1185">Reference proteome</keyword>
<evidence type="ECO:0000259" key="1">
    <source>
        <dbReference type="Pfam" id="PF06983"/>
    </source>
</evidence>
<accession>A0A5D0RMN9</accession>
<sequence length="151" mass="16202">MAKVRTCLWFDGTHLEAVHFYTGLIPGSRIDGAPNPEHPPVVIDFTLAGTPYQALNGGPHYTHTPAASIQVMTEDQAETDRLWAALIAGGGAESRCGWCVDRFGVSWQVVPRQLVATVGGPDPDGARRATEAMLKMTKIDIATLEAAYRGA</sequence>
<organism evidence="2 3">
    <name type="scientific">Maritimibacter fusiformis</name>
    <dbReference type="NCBI Taxonomy" id="2603819"/>
    <lineage>
        <taxon>Bacteria</taxon>
        <taxon>Pseudomonadati</taxon>
        <taxon>Pseudomonadota</taxon>
        <taxon>Alphaproteobacteria</taxon>
        <taxon>Rhodobacterales</taxon>
        <taxon>Roseobacteraceae</taxon>
        <taxon>Maritimibacter</taxon>
    </lineage>
</organism>
<dbReference type="PIRSF" id="PIRSF021700">
    <property type="entry name" value="3_dmu_93_MTrfase"/>
    <property type="match status" value="1"/>
</dbReference>
<comment type="caution">
    <text evidence="2">The sequence shown here is derived from an EMBL/GenBank/DDBJ whole genome shotgun (WGS) entry which is preliminary data.</text>
</comment>
<dbReference type="Gene3D" id="3.10.180.10">
    <property type="entry name" value="2,3-Dihydroxybiphenyl 1,2-Dioxygenase, domain 1"/>
    <property type="match status" value="1"/>
</dbReference>